<sequence length="345" mass="38049">MILQSVCSSHLTPPVSIRSFDSRRNGAVLILKSRNNSSVGFSIKRPLGVGRIMSYLPNSDASSPSPDLKTNNGAPGLQPSTRPGRMGMEPLQGKSGTVSFSGLSYQLLEERELISSPFKEGSGSFIWVVAPLALISSLVLPQFFLGNVIEAFLQDEILTEIVMSLSSEVMFYSGLAAFLSVTNHVQRPYLEFSSKRWGLITGLRGYLSSAFFIMGLKVLAPFFAAYCFWPPLGLSAVIAVAPFLLGCAAQYAFELYLQSRRSSCWPLLPIIFEVYRLYQLNKGAHFLERLLFSMRNAAVTPTMVERSSALLSMVVVLQVLGVVCLWSLTTFLLRLFPSRPVAENY</sequence>
<evidence type="ECO:0000256" key="1">
    <source>
        <dbReference type="SAM" id="MobiDB-lite"/>
    </source>
</evidence>
<comment type="caution">
    <text evidence="3">The sequence shown here is derived from an EMBL/GenBank/DDBJ whole genome shotgun (WGS) entry which is preliminary data.</text>
</comment>
<dbReference type="PANTHER" id="PTHR33918">
    <property type="entry name" value="OS01G0704200 PROTEIN"/>
    <property type="match status" value="1"/>
</dbReference>
<dbReference type="OrthoDB" id="1927955at2759"/>
<dbReference type="Proteomes" id="UP001085076">
    <property type="component" value="Unassembled WGS sequence"/>
</dbReference>
<feature type="region of interest" description="Disordered" evidence="1">
    <location>
        <begin position="59"/>
        <end position="95"/>
    </location>
</feature>
<proteinExistence type="predicted"/>
<dbReference type="GO" id="GO:0009507">
    <property type="term" value="C:chloroplast"/>
    <property type="evidence" value="ECO:0007669"/>
    <property type="project" value="TreeGrafter"/>
</dbReference>
<feature type="transmembrane region" description="Helical" evidence="2">
    <location>
        <begin position="169"/>
        <end position="185"/>
    </location>
</feature>
<keyword evidence="2" id="KW-0812">Transmembrane</keyword>
<keyword evidence="2" id="KW-1133">Transmembrane helix</keyword>
<feature type="transmembrane region" description="Helical" evidence="2">
    <location>
        <begin position="206"/>
        <end position="226"/>
    </location>
</feature>
<feature type="transmembrane region" description="Helical" evidence="2">
    <location>
        <begin position="310"/>
        <end position="336"/>
    </location>
</feature>
<reference evidence="3 4" key="1">
    <citation type="journal article" date="2022" name="Hortic Res">
        <title>The genome of Dioscorea zingiberensis sheds light on the biosynthesis, origin and evolution of the medicinally important diosgenin saponins.</title>
        <authorList>
            <person name="Li Y."/>
            <person name="Tan C."/>
            <person name="Li Z."/>
            <person name="Guo J."/>
            <person name="Li S."/>
            <person name="Chen X."/>
            <person name="Wang C."/>
            <person name="Dai X."/>
            <person name="Yang H."/>
            <person name="Song W."/>
            <person name="Hou L."/>
            <person name="Xu J."/>
            <person name="Tong Z."/>
            <person name="Xu A."/>
            <person name="Yuan X."/>
            <person name="Wang W."/>
            <person name="Yang Q."/>
            <person name="Chen L."/>
            <person name="Sun Z."/>
            <person name="Wang K."/>
            <person name="Pan B."/>
            <person name="Chen J."/>
            <person name="Bao Y."/>
            <person name="Liu F."/>
            <person name="Qi X."/>
            <person name="Gang D.R."/>
            <person name="Wen J."/>
            <person name="Li J."/>
        </authorList>
    </citation>
    <scope>NUCLEOTIDE SEQUENCE [LARGE SCALE GENOMIC DNA]</scope>
    <source>
        <strain evidence="3">Dzin_1.0</strain>
    </source>
</reference>
<keyword evidence="4" id="KW-1185">Reference proteome</keyword>
<name>A0A9D5BUQ2_9LILI</name>
<feature type="compositionally biased region" description="Polar residues" evidence="1">
    <location>
        <begin position="59"/>
        <end position="81"/>
    </location>
</feature>
<evidence type="ECO:0000256" key="2">
    <source>
        <dbReference type="SAM" id="Phobius"/>
    </source>
</evidence>
<gene>
    <name evidence="3" type="ORF">J5N97_000964</name>
</gene>
<organism evidence="3 4">
    <name type="scientific">Dioscorea zingiberensis</name>
    <dbReference type="NCBI Taxonomy" id="325984"/>
    <lineage>
        <taxon>Eukaryota</taxon>
        <taxon>Viridiplantae</taxon>
        <taxon>Streptophyta</taxon>
        <taxon>Embryophyta</taxon>
        <taxon>Tracheophyta</taxon>
        <taxon>Spermatophyta</taxon>
        <taxon>Magnoliopsida</taxon>
        <taxon>Liliopsida</taxon>
        <taxon>Dioscoreales</taxon>
        <taxon>Dioscoreaceae</taxon>
        <taxon>Dioscorea</taxon>
    </lineage>
</organism>
<feature type="transmembrane region" description="Helical" evidence="2">
    <location>
        <begin position="232"/>
        <end position="253"/>
    </location>
</feature>
<evidence type="ECO:0000313" key="4">
    <source>
        <dbReference type="Proteomes" id="UP001085076"/>
    </source>
</evidence>
<evidence type="ECO:0000313" key="3">
    <source>
        <dbReference type="EMBL" id="KAJ0961063.1"/>
    </source>
</evidence>
<keyword evidence="2" id="KW-0472">Membrane</keyword>
<accession>A0A9D5BUQ2</accession>
<feature type="transmembrane region" description="Helical" evidence="2">
    <location>
        <begin position="125"/>
        <end position="149"/>
    </location>
</feature>
<protein>
    <submittedName>
        <fullName evidence="3">Uncharacterized protein</fullName>
    </submittedName>
</protein>
<dbReference type="AlphaFoldDB" id="A0A9D5BUQ2"/>
<dbReference type="PANTHER" id="PTHR33918:SF4">
    <property type="entry name" value="ABC-2 TYPE TRANSPORTER DOMAIN-CONTAINING PROTEIN"/>
    <property type="match status" value="1"/>
</dbReference>
<dbReference type="EMBL" id="JAGGNH010000043">
    <property type="protein sequence ID" value="KAJ0961063.1"/>
    <property type="molecule type" value="Genomic_DNA"/>
</dbReference>